<name>A0A086AG96_9FLAO</name>
<dbReference type="PROSITE" id="PS50943">
    <property type="entry name" value="HTH_CROC1"/>
    <property type="match status" value="1"/>
</dbReference>
<evidence type="ECO:0000313" key="4">
    <source>
        <dbReference type="Proteomes" id="UP000028709"/>
    </source>
</evidence>
<proteinExistence type="predicted"/>
<dbReference type="AlphaFoldDB" id="A0A086AG96"/>
<feature type="domain" description="HTH cro/C1-type" evidence="2">
    <location>
        <begin position="23"/>
        <end position="77"/>
    </location>
</feature>
<evidence type="ECO:0000259" key="2">
    <source>
        <dbReference type="PROSITE" id="PS50943"/>
    </source>
</evidence>
<dbReference type="Gene3D" id="1.10.260.40">
    <property type="entry name" value="lambda repressor-like DNA-binding domains"/>
    <property type="match status" value="1"/>
</dbReference>
<protein>
    <submittedName>
        <fullName evidence="3">Regulatory protein</fullName>
    </submittedName>
</protein>
<dbReference type="InterPro" id="IPR010982">
    <property type="entry name" value="Lambda_DNA-bd_dom_sf"/>
</dbReference>
<dbReference type="Proteomes" id="UP000028709">
    <property type="component" value="Unassembled WGS sequence"/>
</dbReference>
<dbReference type="GO" id="GO:0003677">
    <property type="term" value="F:DNA binding"/>
    <property type="evidence" value="ECO:0007669"/>
    <property type="project" value="InterPro"/>
</dbReference>
<evidence type="ECO:0000256" key="1">
    <source>
        <dbReference type="SAM" id="Coils"/>
    </source>
</evidence>
<reference evidence="3 4" key="1">
    <citation type="submission" date="2014-07" db="EMBL/GenBank/DDBJ databases">
        <title>Genome of Chryseobacterium piperi CTM.</title>
        <authorList>
            <person name="Pipes S.E."/>
            <person name="Stropko S.J."/>
            <person name="Newman J.D."/>
        </authorList>
    </citation>
    <scope>NUCLEOTIDE SEQUENCE [LARGE SCALE GENOMIC DNA]</scope>
    <source>
        <strain evidence="3 4">CTM</strain>
    </source>
</reference>
<dbReference type="SUPFAM" id="SSF47413">
    <property type="entry name" value="lambda repressor-like DNA-binding domains"/>
    <property type="match status" value="1"/>
</dbReference>
<gene>
    <name evidence="3" type="ORF">IQ37_18420</name>
</gene>
<dbReference type="SMART" id="SM00530">
    <property type="entry name" value="HTH_XRE"/>
    <property type="match status" value="1"/>
</dbReference>
<keyword evidence="1" id="KW-0175">Coiled coil</keyword>
<dbReference type="EMBL" id="JPRJ01000055">
    <property type="protein sequence ID" value="KFF15710.1"/>
    <property type="molecule type" value="Genomic_DNA"/>
</dbReference>
<dbReference type="CDD" id="cd00093">
    <property type="entry name" value="HTH_XRE"/>
    <property type="match status" value="1"/>
</dbReference>
<accession>A0A086AG96</accession>
<dbReference type="eggNOG" id="COG1476">
    <property type="taxonomic scope" value="Bacteria"/>
</dbReference>
<sequence length="148" mass="17614">MLLKTTIFFIFVQSTYTITMEKLRSLRKRRGYTQEYMSNILSTDVSNYCRKENGEVRIFDDEWEKLAKALDVPVEDIKEERTGNVVQNLTFNDSSSNTSTNSQTGNYNQYQYYNIPEYMLENHKEYIDLLKEQVEALKQELEKFKSKK</sequence>
<feature type="coiled-coil region" evidence="1">
    <location>
        <begin position="120"/>
        <end position="147"/>
    </location>
</feature>
<comment type="caution">
    <text evidence="3">The sequence shown here is derived from an EMBL/GenBank/DDBJ whole genome shotgun (WGS) entry which is preliminary data.</text>
</comment>
<organism evidence="3 4">
    <name type="scientific">Chryseobacterium piperi</name>
    <dbReference type="NCBI Taxonomy" id="558152"/>
    <lineage>
        <taxon>Bacteria</taxon>
        <taxon>Pseudomonadati</taxon>
        <taxon>Bacteroidota</taxon>
        <taxon>Flavobacteriia</taxon>
        <taxon>Flavobacteriales</taxon>
        <taxon>Weeksellaceae</taxon>
        <taxon>Chryseobacterium group</taxon>
        <taxon>Chryseobacterium</taxon>
    </lineage>
</organism>
<evidence type="ECO:0000313" key="3">
    <source>
        <dbReference type="EMBL" id="KFF15710.1"/>
    </source>
</evidence>
<dbReference type="InterPro" id="IPR001387">
    <property type="entry name" value="Cro/C1-type_HTH"/>
</dbReference>
<keyword evidence="4" id="KW-1185">Reference proteome</keyword>